<dbReference type="InterPro" id="IPR013529">
    <property type="entry name" value="Glyco_hydro_42_N"/>
</dbReference>
<dbReference type="PROSITE" id="PS51257">
    <property type="entry name" value="PROKAR_LIPOPROTEIN"/>
    <property type="match status" value="1"/>
</dbReference>
<dbReference type="InterPro" id="IPR040669">
    <property type="entry name" value="Agarase_CBM"/>
</dbReference>
<keyword evidence="3" id="KW-0732">Signal</keyword>
<sequence>MNKFSVLPVLAASILVSACEQVATEQTTNADVNTDQVIKVLHDFEDGNINGDVKFVASNGELVKSDSTALNVKFASQSNYFSSLLIKPDTPYDWSEYDDFNIAFDIANDGEHSVNIFLDVSDVHGNNYTRSVSVARGGVKTYYAKLAGHDLATPEGRGDIELNFLSGLRNNPPTWASDDIQFISLWGKKNLDTKAITQVELSVQYSLFDKEITIDNIRLRQNPPKNEDFLANTVDQFGQNATVDFADKVHSQEELIAQKKTEQAELTGELFSDRSKFGGWKNGEKQEATGYFRTGKVGDKWAFIDPEGYPYFATGLDIIRLGDAATMTGYDYDEPNDRSTRHVELQSRVDMFEWLPPLDGDLGQHYSYAGYTHSGALLKGESFNFQRANLQRKYGNNYENMWLDTTVRRMMNWGFTSLGNWTSPKLYDNNKVPYFANGWITGDYKTVSSGQDFWGALPDVFDPVFAASADATVQRVAQEVQDNPWCVGVFIDNEKSFGRSETRASKLGIILTTLPKNGAEVPTKAHFTQMMKAKYKTIEALNKAWDKDIASWEAFDAGIDSTMTTEALDKDYGDMLYAFANQYFRIVNEAMEKHMPNHLYLGARFPVWGMPEEVVEASSKHVDVISFNVYKEGIIPRQWAFLQDLDMPAIIGEFHMGAMDNRMFHPGIIMASDQDDRAKMFKDYMYSVIDNPNYIGAHYFQYADGPLTGRVYDGENYNIGFISVTDTPYAEMVNAAKEMNTELYQRRFK</sequence>
<keyword evidence="1 6" id="KW-0378">Hydrolase</keyword>
<dbReference type="InterPro" id="IPR017853">
    <property type="entry name" value="GH"/>
</dbReference>
<dbReference type="AlphaFoldDB" id="A0AA37SZZ9"/>
<dbReference type="EMBL" id="BSOT01000005">
    <property type="protein sequence ID" value="GLR71160.1"/>
    <property type="molecule type" value="Genomic_DNA"/>
</dbReference>
<feature type="signal peptide" evidence="3">
    <location>
        <begin position="1"/>
        <end position="18"/>
    </location>
</feature>
<accession>A0AA37SZZ9</accession>
<keyword evidence="2" id="KW-0326">Glycosidase</keyword>
<proteinExistence type="predicted"/>
<feature type="domain" description="Glycoside hydrolase family 42 N-terminal" evidence="4">
    <location>
        <begin position="463"/>
        <end position="632"/>
    </location>
</feature>
<reference evidence="6" key="2">
    <citation type="submission" date="2023-01" db="EMBL/GenBank/DDBJ databases">
        <title>Draft genome sequence of Agaribacter marinus strain NBRC 110023.</title>
        <authorList>
            <person name="Sun Q."/>
            <person name="Mori K."/>
        </authorList>
    </citation>
    <scope>NUCLEOTIDE SEQUENCE</scope>
    <source>
        <strain evidence="6">NBRC 110023</strain>
    </source>
</reference>
<reference evidence="6" key="1">
    <citation type="journal article" date="2014" name="Int. J. Syst. Evol. Microbiol.">
        <title>Complete genome sequence of Corynebacterium casei LMG S-19264T (=DSM 44701T), isolated from a smear-ripened cheese.</title>
        <authorList>
            <consortium name="US DOE Joint Genome Institute (JGI-PGF)"/>
            <person name="Walter F."/>
            <person name="Albersmeier A."/>
            <person name="Kalinowski J."/>
            <person name="Ruckert C."/>
        </authorList>
    </citation>
    <scope>NUCLEOTIDE SEQUENCE</scope>
    <source>
        <strain evidence="6">NBRC 110023</strain>
    </source>
</reference>
<dbReference type="GO" id="GO:0009341">
    <property type="term" value="C:beta-galactosidase complex"/>
    <property type="evidence" value="ECO:0007669"/>
    <property type="project" value="InterPro"/>
</dbReference>
<dbReference type="Gene3D" id="3.20.20.80">
    <property type="entry name" value="Glycosidases"/>
    <property type="match status" value="1"/>
</dbReference>
<evidence type="ECO:0000256" key="1">
    <source>
        <dbReference type="ARBA" id="ARBA00022801"/>
    </source>
</evidence>
<dbReference type="Proteomes" id="UP001156601">
    <property type="component" value="Unassembled WGS sequence"/>
</dbReference>
<evidence type="ECO:0000259" key="4">
    <source>
        <dbReference type="Pfam" id="PF02449"/>
    </source>
</evidence>
<comment type="caution">
    <text evidence="6">The sequence shown here is derived from an EMBL/GenBank/DDBJ whole genome shotgun (WGS) entry which is preliminary data.</text>
</comment>
<evidence type="ECO:0000259" key="5">
    <source>
        <dbReference type="Pfam" id="PF17992"/>
    </source>
</evidence>
<dbReference type="GO" id="GO:0004565">
    <property type="term" value="F:beta-galactosidase activity"/>
    <property type="evidence" value="ECO:0007669"/>
    <property type="project" value="InterPro"/>
</dbReference>
<evidence type="ECO:0000256" key="2">
    <source>
        <dbReference type="ARBA" id="ARBA00023295"/>
    </source>
</evidence>
<gene>
    <name evidence="6" type="ORF">GCM10007852_20680</name>
</gene>
<dbReference type="SUPFAM" id="SSF51445">
    <property type="entry name" value="(Trans)glycosidases"/>
    <property type="match status" value="1"/>
</dbReference>
<dbReference type="RefSeq" id="WP_284217457.1">
    <property type="nucleotide sequence ID" value="NZ_BSOT01000005.1"/>
</dbReference>
<dbReference type="Gene3D" id="2.60.120.430">
    <property type="entry name" value="Galactose-binding lectin"/>
    <property type="match status" value="1"/>
</dbReference>
<protein>
    <submittedName>
        <fullName evidence="6">Hydrolase</fullName>
    </submittedName>
</protein>
<organism evidence="6 7">
    <name type="scientific">Agaribacter marinus</name>
    <dbReference type="NCBI Taxonomy" id="1431249"/>
    <lineage>
        <taxon>Bacteria</taxon>
        <taxon>Pseudomonadati</taxon>
        <taxon>Pseudomonadota</taxon>
        <taxon>Gammaproteobacteria</taxon>
        <taxon>Alteromonadales</taxon>
        <taxon>Alteromonadaceae</taxon>
        <taxon>Agaribacter</taxon>
    </lineage>
</organism>
<evidence type="ECO:0000313" key="7">
    <source>
        <dbReference type="Proteomes" id="UP001156601"/>
    </source>
</evidence>
<feature type="domain" description="Agarase CBM-like" evidence="5">
    <location>
        <begin position="43"/>
        <end position="230"/>
    </location>
</feature>
<evidence type="ECO:0000313" key="6">
    <source>
        <dbReference type="EMBL" id="GLR71160.1"/>
    </source>
</evidence>
<dbReference type="GO" id="GO:0005975">
    <property type="term" value="P:carbohydrate metabolic process"/>
    <property type="evidence" value="ECO:0007669"/>
    <property type="project" value="InterPro"/>
</dbReference>
<feature type="chain" id="PRO_5041293482" evidence="3">
    <location>
        <begin position="19"/>
        <end position="749"/>
    </location>
</feature>
<dbReference type="Pfam" id="PF17992">
    <property type="entry name" value="Agarase_CBM"/>
    <property type="match status" value="1"/>
</dbReference>
<dbReference type="Pfam" id="PF02449">
    <property type="entry name" value="Glyco_hydro_42"/>
    <property type="match status" value="1"/>
</dbReference>
<evidence type="ECO:0000256" key="3">
    <source>
        <dbReference type="SAM" id="SignalP"/>
    </source>
</evidence>
<keyword evidence="7" id="KW-1185">Reference proteome</keyword>
<name>A0AA37SZZ9_9ALTE</name>